<dbReference type="RefSeq" id="WP_377580512.1">
    <property type="nucleotide sequence ID" value="NZ_JBHTKA010000007.1"/>
</dbReference>
<dbReference type="PANTHER" id="PTHR43547:SF2">
    <property type="entry name" value="HYBRID SIGNAL TRANSDUCTION HISTIDINE KINASE C"/>
    <property type="match status" value="1"/>
</dbReference>
<keyword evidence="3" id="KW-0597">Phosphoprotein</keyword>
<dbReference type="GO" id="GO:0016301">
    <property type="term" value="F:kinase activity"/>
    <property type="evidence" value="ECO:0007669"/>
    <property type="project" value="UniProtKB-KW"/>
</dbReference>
<evidence type="ECO:0000256" key="2">
    <source>
        <dbReference type="ARBA" id="ARBA00012438"/>
    </source>
</evidence>
<keyword evidence="5" id="KW-0418">Kinase</keyword>
<dbReference type="Gene3D" id="1.10.287.130">
    <property type="match status" value="1"/>
</dbReference>
<evidence type="ECO:0000313" key="5">
    <source>
        <dbReference type="EMBL" id="MFD1001061.1"/>
    </source>
</evidence>
<protein>
    <recommendedName>
        <fullName evidence="2">histidine kinase</fullName>
        <ecNumber evidence="2">2.7.13.3</ecNumber>
    </recommendedName>
</protein>
<dbReference type="Proteomes" id="UP001597112">
    <property type="component" value="Unassembled WGS sequence"/>
</dbReference>
<dbReference type="SUPFAM" id="SSF55874">
    <property type="entry name" value="ATPase domain of HSP90 chaperone/DNA topoisomerase II/histidine kinase"/>
    <property type="match status" value="1"/>
</dbReference>
<evidence type="ECO:0000259" key="4">
    <source>
        <dbReference type="PROSITE" id="PS50109"/>
    </source>
</evidence>
<dbReference type="PANTHER" id="PTHR43547">
    <property type="entry name" value="TWO-COMPONENT HISTIDINE KINASE"/>
    <property type="match status" value="1"/>
</dbReference>
<dbReference type="InterPro" id="IPR003661">
    <property type="entry name" value="HisK_dim/P_dom"/>
</dbReference>
<comment type="caution">
    <text evidence="5">The sequence shown here is derived from an EMBL/GenBank/DDBJ whole genome shotgun (WGS) entry which is preliminary data.</text>
</comment>
<dbReference type="EMBL" id="JBHTKA010000007">
    <property type="protein sequence ID" value="MFD1001061.1"/>
    <property type="molecule type" value="Genomic_DNA"/>
</dbReference>
<dbReference type="SUPFAM" id="SSF47384">
    <property type="entry name" value="Homodimeric domain of signal transducing histidine kinase"/>
    <property type="match status" value="1"/>
</dbReference>
<dbReference type="InterPro" id="IPR036890">
    <property type="entry name" value="HATPase_C_sf"/>
</dbReference>
<dbReference type="InterPro" id="IPR036097">
    <property type="entry name" value="HisK_dim/P_sf"/>
</dbReference>
<dbReference type="Pfam" id="PF00512">
    <property type="entry name" value="HisKA"/>
    <property type="match status" value="1"/>
</dbReference>
<organism evidence="5 6">
    <name type="scientific">Ohtaekwangia kribbensis</name>
    <dbReference type="NCBI Taxonomy" id="688913"/>
    <lineage>
        <taxon>Bacteria</taxon>
        <taxon>Pseudomonadati</taxon>
        <taxon>Bacteroidota</taxon>
        <taxon>Cytophagia</taxon>
        <taxon>Cytophagales</taxon>
        <taxon>Fulvivirgaceae</taxon>
        <taxon>Ohtaekwangia</taxon>
    </lineage>
</organism>
<feature type="domain" description="Histidine kinase" evidence="4">
    <location>
        <begin position="152"/>
        <end position="365"/>
    </location>
</feature>
<dbReference type="PRINTS" id="PR00344">
    <property type="entry name" value="BCTRLSENSOR"/>
</dbReference>
<sequence length="370" mass="42188">MTKPLNGLKLDKINLEKVFNFLPYPLLVSEIVDGVRKNIFVNKAFEEEIGFSLSDIPTIEQWFETAYTEITYRTRITSEWLQKERYAKQMGADAIVMQAKINTKYFGEQWYEVKASVHGEIQFVAFVNIDQEIRKEEEMLKLIENKDRILSILSHDLRSPIGNLSNVIQLTLDGNLTNEEQNALLGKLNEQIFQMQDFLDTILRWSRSSFEETKVTCKQTDITPIINSVLTLYHDTVVNKQIRVNIQLYNQSIVTDEGIFTIIVRNLISNAIKFTPFAGEIIIRDHPTNDYFILEIQNSGTGITRQKIDAIMAGNYSSEKGTQGENGLGLGLKLCIQLLARLKGKLSIEGAAAYSTFRIVIPVNNHKTIT</sequence>
<dbReference type="CDD" id="cd00075">
    <property type="entry name" value="HATPase"/>
    <property type="match status" value="1"/>
</dbReference>
<proteinExistence type="predicted"/>
<dbReference type="PROSITE" id="PS50109">
    <property type="entry name" value="HIS_KIN"/>
    <property type="match status" value="1"/>
</dbReference>
<evidence type="ECO:0000313" key="6">
    <source>
        <dbReference type="Proteomes" id="UP001597112"/>
    </source>
</evidence>
<gene>
    <name evidence="5" type="ORF">ACFQ21_17170</name>
</gene>
<reference evidence="6" key="1">
    <citation type="journal article" date="2019" name="Int. J. Syst. Evol. Microbiol.">
        <title>The Global Catalogue of Microorganisms (GCM) 10K type strain sequencing project: providing services to taxonomists for standard genome sequencing and annotation.</title>
        <authorList>
            <consortium name="The Broad Institute Genomics Platform"/>
            <consortium name="The Broad Institute Genome Sequencing Center for Infectious Disease"/>
            <person name="Wu L."/>
            <person name="Ma J."/>
        </authorList>
    </citation>
    <scope>NUCLEOTIDE SEQUENCE [LARGE SCALE GENOMIC DNA]</scope>
    <source>
        <strain evidence="6">CCUG 58938</strain>
    </source>
</reference>
<dbReference type="InterPro" id="IPR005467">
    <property type="entry name" value="His_kinase_dom"/>
</dbReference>
<keyword evidence="6" id="KW-1185">Reference proteome</keyword>
<name>A0ABW3K5H0_9BACT</name>
<dbReference type="SMART" id="SM00388">
    <property type="entry name" value="HisKA"/>
    <property type="match status" value="1"/>
</dbReference>
<dbReference type="EC" id="2.7.13.3" evidence="2"/>
<dbReference type="InterPro" id="IPR003594">
    <property type="entry name" value="HATPase_dom"/>
</dbReference>
<dbReference type="Pfam" id="PF02518">
    <property type="entry name" value="HATPase_c"/>
    <property type="match status" value="1"/>
</dbReference>
<keyword evidence="5" id="KW-0808">Transferase</keyword>
<evidence type="ECO:0000256" key="1">
    <source>
        <dbReference type="ARBA" id="ARBA00000085"/>
    </source>
</evidence>
<dbReference type="Gene3D" id="3.30.565.10">
    <property type="entry name" value="Histidine kinase-like ATPase, C-terminal domain"/>
    <property type="match status" value="1"/>
</dbReference>
<dbReference type="SMART" id="SM00387">
    <property type="entry name" value="HATPase_c"/>
    <property type="match status" value="1"/>
</dbReference>
<evidence type="ECO:0000256" key="3">
    <source>
        <dbReference type="ARBA" id="ARBA00022553"/>
    </source>
</evidence>
<dbReference type="InterPro" id="IPR004358">
    <property type="entry name" value="Sig_transdc_His_kin-like_C"/>
</dbReference>
<dbReference type="CDD" id="cd00082">
    <property type="entry name" value="HisKA"/>
    <property type="match status" value="1"/>
</dbReference>
<comment type="catalytic activity">
    <reaction evidence="1">
        <text>ATP + protein L-histidine = ADP + protein N-phospho-L-histidine.</text>
        <dbReference type="EC" id="2.7.13.3"/>
    </reaction>
</comment>
<accession>A0ABW3K5H0</accession>